<reference evidence="2" key="1">
    <citation type="journal article" date="2022" name="Front. Plant Sci.">
        <title>Agronomic efficiency and genome mining analysis of the wheat-biostimulant rhizospheric bacterium Pseudomonas pergaminensis sp. nov. strain 1008T.</title>
        <authorList>
            <person name="Diaz M."/>
            <person name="Bach T."/>
            <person name="Gonzalez Anta G."/>
            <person name="Agaras B."/>
            <person name="Wibberg D."/>
            <person name="Noguera F."/>
            <person name="Canciani W."/>
            <person name="Valverde C."/>
        </authorList>
    </citation>
    <scope>NUCLEOTIDE SEQUENCE</scope>
    <source>
        <strain evidence="2">1008</strain>
    </source>
</reference>
<evidence type="ECO:0000313" key="3">
    <source>
        <dbReference type="Proteomes" id="UP001056907"/>
    </source>
</evidence>
<organism evidence="2 3">
    <name type="scientific">Pseudomonas pergaminensis</name>
    <dbReference type="NCBI Taxonomy" id="2853159"/>
    <lineage>
        <taxon>Bacteria</taxon>
        <taxon>Pseudomonadati</taxon>
        <taxon>Pseudomonadota</taxon>
        <taxon>Gammaproteobacteria</taxon>
        <taxon>Pseudomonadales</taxon>
        <taxon>Pseudomonadaceae</taxon>
        <taxon>Pseudomonas</taxon>
    </lineage>
</organism>
<evidence type="ECO:0000256" key="1">
    <source>
        <dbReference type="SAM" id="MobiDB-lite"/>
    </source>
</evidence>
<dbReference type="RefSeq" id="WP_252993712.1">
    <property type="nucleotide sequence ID" value="NZ_CP078013.2"/>
</dbReference>
<dbReference type="AlphaFoldDB" id="A0ABD7TMP1"/>
<name>A0ABD7TMP1_9PSED</name>
<feature type="compositionally biased region" description="Basic and acidic residues" evidence="1">
    <location>
        <begin position="96"/>
        <end position="109"/>
    </location>
</feature>
<dbReference type="Proteomes" id="UP001056907">
    <property type="component" value="Chromosome"/>
</dbReference>
<proteinExistence type="predicted"/>
<dbReference type="Pfam" id="PF02413">
    <property type="entry name" value="Caudo_TAP"/>
    <property type="match status" value="1"/>
</dbReference>
<feature type="region of interest" description="Disordered" evidence="1">
    <location>
        <begin position="67"/>
        <end position="126"/>
    </location>
</feature>
<accession>A0ABD7TMP1</accession>
<dbReference type="InterPro" id="IPR003458">
    <property type="entry name" value="Phage_T4_Gp38_tail_assem"/>
</dbReference>
<feature type="region of interest" description="Disordered" evidence="1">
    <location>
        <begin position="154"/>
        <end position="174"/>
    </location>
</feature>
<evidence type="ECO:0000313" key="2">
    <source>
        <dbReference type="EMBL" id="USW02677.1"/>
    </source>
</evidence>
<dbReference type="EMBL" id="CP078013">
    <property type="protein sequence ID" value="USW02677.1"/>
    <property type="molecule type" value="Genomic_DNA"/>
</dbReference>
<reference evidence="2" key="2">
    <citation type="submission" date="2024-04" db="EMBL/GenBank/DDBJ databases">
        <authorList>
            <person name="Diaz M."/>
            <person name="Bach T."/>
            <person name="Gonzalez Anta G."/>
            <person name="Agaras B."/>
            <person name="Wibberg D."/>
            <person name="Noguera F."/>
            <person name="Canciani W."/>
            <person name="Ybarra T."/>
            <person name="Nunez M.L."/>
            <person name="Valverde C."/>
        </authorList>
    </citation>
    <scope>NUCLEOTIDE SEQUENCE</scope>
    <source>
        <strain evidence="2">1008</strain>
    </source>
</reference>
<dbReference type="KEGG" id="ppeg:KUA23_08135"/>
<sequence>MDNQADTPVPESFEVFYETPEPPQPEVIYYSARDCGFLFLSERPAYDAAGTWPEDAVEVTAEDWQAFGQTAPPPGMRRGSDDQGRPAWITPEVTPEDARQQERSWRDRQLSATDSLVTRHRDELEADRPTTLTVEQYQELQRYRLDLRDWPASDSFPNTEQRPTAPAWLVDANL</sequence>
<protein>
    <submittedName>
        <fullName evidence="2">Tail fiber assembly protein</fullName>
    </submittedName>
</protein>
<feature type="compositionally biased region" description="Basic and acidic residues" evidence="1">
    <location>
        <begin position="117"/>
        <end position="126"/>
    </location>
</feature>
<gene>
    <name evidence="2" type="ORF">KUA23_08135</name>
</gene>